<dbReference type="InterPro" id="IPR001789">
    <property type="entry name" value="Sig_transdc_resp-reg_receiver"/>
</dbReference>
<dbReference type="KEGG" id="bwh:A9C19_04155"/>
<evidence type="ECO:0000259" key="11">
    <source>
        <dbReference type="PROSITE" id="PS50110"/>
    </source>
</evidence>
<evidence type="ECO:0000256" key="6">
    <source>
        <dbReference type="ARBA" id="ARBA00023125"/>
    </source>
</evidence>
<gene>
    <name evidence="13" type="ORF">A9C19_04155</name>
</gene>
<feature type="domain" description="Response regulatory" evidence="11">
    <location>
        <begin position="5"/>
        <end position="118"/>
    </location>
</feature>
<dbReference type="PROSITE" id="PS50110">
    <property type="entry name" value="RESPONSE_REGULATORY"/>
    <property type="match status" value="1"/>
</dbReference>
<organism evidence="13 14">
    <name type="scientific">Bacillus weihaiensis</name>
    <dbReference type="NCBI Taxonomy" id="1547283"/>
    <lineage>
        <taxon>Bacteria</taxon>
        <taxon>Bacillati</taxon>
        <taxon>Bacillota</taxon>
        <taxon>Bacilli</taxon>
        <taxon>Bacillales</taxon>
        <taxon>Bacillaceae</taxon>
        <taxon>Bacillus</taxon>
    </lineage>
</organism>
<dbReference type="Gene3D" id="1.10.10.10">
    <property type="entry name" value="Winged helix-like DNA-binding domain superfamily/Winged helix DNA-binding domain"/>
    <property type="match status" value="1"/>
</dbReference>
<evidence type="ECO:0000256" key="4">
    <source>
        <dbReference type="ARBA" id="ARBA00023012"/>
    </source>
</evidence>
<sequence>MENKTILVVDDEQDMRQLIRLYLQKDGYSVMEAADGDTARTLLENQTPHLILLDVMMPIKDGFTVAKEIHSKKNIPIIFLTARSDETDRIYGLKLGADDYVVKPFSPGELLARVAAVLRRVSQEPSISLEDDTKVIGPLHFNLKARKVSCDGQALTLTLKEYELLYFLAMHRDQVFSREHLLQKIWGVDYLGSERTVDTHIKTLRIKLMNSSSLIQTVWGVGYKFEII</sequence>
<protein>
    <submittedName>
        <fullName evidence="13">DNA-binding response regulator</fullName>
    </submittedName>
</protein>
<keyword evidence="7" id="KW-0010">Activator</keyword>
<keyword evidence="2" id="KW-0963">Cytoplasm</keyword>
<evidence type="ECO:0000256" key="5">
    <source>
        <dbReference type="ARBA" id="ARBA00023015"/>
    </source>
</evidence>
<dbReference type="RefSeq" id="WP_072578787.1">
    <property type="nucleotide sequence ID" value="NZ_CP016020.1"/>
</dbReference>
<dbReference type="FunFam" id="3.40.50.2300:FF:000001">
    <property type="entry name" value="DNA-binding response regulator PhoB"/>
    <property type="match status" value="1"/>
</dbReference>
<evidence type="ECO:0000256" key="3">
    <source>
        <dbReference type="ARBA" id="ARBA00022553"/>
    </source>
</evidence>
<evidence type="ECO:0000256" key="7">
    <source>
        <dbReference type="ARBA" id="ARBA00023159"/>
    </source>
</evidence>
<keyword evidence="6 10" id="KW-0238">DNA-binding</keyword>
<name>A0A1L3MNR2_9BACI</name>
<dbReference type="AlphaFoldDB" id="A0A1L3MNR2"/>
<keyword evidence="4" id="KW-0902">Two-component regulatory system</keyword>
<dbReference type="InterPro" id="IPR001867">
    <property type="entry name" value="OmpR/PhoB-type_DNA-bd"/>
</dbReference>
<dbReference type="GO" id="GO:0032993">
    <property type="term" value="C:protein-DNA complex"/>
    <property type="evidence" value="ECO:0007669"/>
    <property type="project" value="TreeGrafter"/>
</dbReference>
<dbReference type="GO" id="GO:0000976">
    <property type="term" value="F:transcription cis-regulatory region binding"/>
    <property type="evidence" value="ECO:0007669"/>
    <property type="project" value="TreeGrafter"/>
</dbReference>
<dbReference type="GO" id="GO:0000156">
    <property type="term" value="F:phosphorelay response regulator activity"/>
    <property type="evidence" value="ECO:0007669"/>
    <property type="project" value="TreeGrafter"/>
</dbReference>
<keyword evidence="3 9" id="KW-0597">Phosphoprotein</keyword>
<dbReference type="Gene3D" id="6.10.250.690">
    <property type="match status" value="1"/>
</dbReference>
<dbReference type="InterPro" id="IPR039420">
    <property type="entry name" value="WalR-like"/>
</dbReference>
<evidence type="ECO:0000259" key="12">
    <source>
        <dbReference type="PROSITE" id="PS51755"/>
    </source>
</evidence>
<dbReference type="EMBL" id="CP016020">
    <property type="protein sequence ID" value="APH03993.1"/>
    <property type="molecule type" value="Genomic_DNA"/>
</dbReference>
<keyword evidence="5" id="KW-0805">Transcription regulation</keyword>
<dbReference type="OrthoDB" id="9790442at2"/>
<reference evidence="13 14" key="1">
    <citation type="journal article" date="2016" name="Sci. Rep.">
        <title>Complete genome sequence and transcriptomic analysis of a novel marine strain Bacillus weihaiensis reveals the mechanism of brown algae degradation.</title>
        <authorList>
            <person name="Zhu Y."/>
            <person name="Chen P."/>
            <person name="Bao Y."/>
            <person name="Men Y."/>
            <person name="Zeng Y."/>
            <person name="Yang J."/>
            <person name="Sun J."/>
            <person name="Sun Y."/>
        </authorList>
    </citation>
    <scope>NUCLEOTIDE SEQUENCE [LARGE SCALE GENOMIC DNA]</scope>
    <source>
        <strain evidence="13 14">Alg07</strain>
    </source>
</reference>
<dbReference type="InterPro" id="IPR036388">
    <property type="entry name" value="WH-like_DNA-bd_sf"/>
</dbReference>
<dbReference type="CDD" id="cd17574">
    <property type="entry name" value="REC_OmpR"/>
    <property type="match status" value="1"/>
</dbReference>
<dbReference type="Proteomes" id="UP000181936">
    <property type="component" value="Chromosome"/>
</dbReference>
<dbReference type="CDD" id="cd00383">
    <property type="entry name" value="trans_reg_C"/>
    <property type="match status" value="1"/>
</dbReference>
<dbReference type="STRING" id="1547283.A9C19_04155"/>
<dbReference type="SUPFAM" id="SSF52172">
    <property type="entry name" value="CheY-like"/>
    <property type="match status" value="1"/>
</dbReference>
<dbReference type="PROSITE" id="PS51755">
    <property type="entry name" value="OMPR_PHOB"/>
    <property type="match status" value="1"/>
</dbReference>
<evidence type="ECO:0000313" key="14">
    <source>
        <dbReference type="Proteomes" id="UP000181936"/>
    </source>
</evidence>
<evidence type="ECO:0000313" key="13">
    <source>
        <dbReference type="EMBL" id="APH03993.1"/>
    </source>
</evidence>
<dbReference type="Gene3D" id="3.40.50.2300">
    <property type="match status" value="1"/>
</dbReference>
<dbReference type="GO" id="GO:0006355">
    <property type="term" value="P:regulation of DNA-templated transcription"/>
    <property type="evidence" value="ECO:0007669"/>
    <property type="project" value="InterPro"/>
</dbReference>
<dbReference type="FunFam" id="1.10.10.10:FF:000018">
    <property type="entry name" value="DNA-binding response regulator ResD"/>
    <property type="match status" value="1"/>
</dbReference>
<dbReference type="Pfam" id="PF00072">
    <property type="entry name" value="Response_reg"/>
    <property type="match status" value="1"/>
</dbReference>
<feature type="modified residue" description="4-aspartylphosphate" evidence="9">
    <location>
        <position position="54"/>
    </location>
</feature>
<keyword evidence="14" id="KW-1185">Reference proteome</keyword>
<comment type="subcellular location">
    <subcellularLocation>
        <location evidence="1">Cytoplasm</location>
    </subcellularLocation>
</comment>
<dbReference type="PANTHER" id="PTHR48111">
    <property type="entry name" value="REGULATOR OF RPOS"/>
    <property type="match status" value="1"/>
</dbReference>
<evidence type="ECO:0000256" key="2">
    <source>
        <dbReference type="ARBA" id="ARBA00022490"/>
    </source>
</evidence>
<dbReference type="GO" id="GO:0005829">
    <property type="term" value="C:cytosol"/>
    <property type="evidence" value="ECO:0007669"/>
    <property type="project" value="TreeGrafter"/>
</dbReference>
<dbReference type="SMART" id="SM00862">
    <property type="entry name" value="Trans_reg_C"/>
    <property type="match status" value="1"/>
</dbReference>
<feature type="domain" description="OmpR/PhoB-type" evidence="12">
    <location>
        <begin position="131"/>
        <end position="227"/>
    </location>
</feature>
<keyword evidence="8" id="KW-0804">Transcription</keyword>
<evidence type="ECO:0000256" key="8">
    <source>
        <dbReference type="ARBA" id="ARBA00023163"/>
    </source>
</evidence>
<dbReference type="SMART" id="SM00448">
    <property type="entry name" value="REC"/>
    <property type="match status" value="1"/>
</dbReference>
<feature type="DNA-binding region" description="OmpR/PhoB-type" evidence="10">
    <location>
        <begin position="131"/>
        <end position="227"/>
    </location>
</feature>
<dbReference type="PANTHER" id="PTHR48111:SF44">
    <property type="entry name" value="TRANSCRIPTIONAL REGULATORY PROTEIN RESD"/>
    <property type="match status" value="1"/>
</dbReference>
<evidence type="ECO:0000256" key="10">
    <source>
        <dbReference type="PROSITE-ProRule" id="PRU01091"/>
    </source>
</evidence>
<dbReference type="InterPro" id="IPR011006">
    <property type="entry name" value="CheY-like_superfamily"/>
</dbReference>
<proteinExistence type="predicted"/>
<accession>A0A1L3MNR2</accession>
<evidence type="ECO:0000256" key="1">
    <source>
        <dbReference type="ARBA" id="ARBA00004496"/>
    </source>
</evidence>
<dbReference type="Pfam" id="PF00486">
    <property type="entry name" value="Trans_reg_C"/>
    <property type="match status" value="1"/>
</dbReference>
<evidence type="ECO:0000256" key="9">
    <source>
        <dbReference type="PROSITE-ProRule" id="PRU00169"/>
    </source>
</evidence>